<evidence type="ECO:0000313" key="3">
    <source>
        <dbReference type="EMBL" id="TWT91456.1"/>
    </source>
</evidence>
<dbReference type="RefSeq" id="WP_146581321.1">
    <property type="nucleotide sequence ID" value="NZ_SJPM01000015.1"/>
</dbReference>
<gene>
    <name evidence="2" type="ORF">Pla100_52570</name>
    <name evidence="3" type="ORF">Pla100_53060</name>
</gene>
<dbReference type="AlphaFoldDB" id="A0A5C5ZWR5"/>
<feature type="region of interest" description="Disordered" evidence="1">
    <location>
        <begin position="1"/>
        <end position="41"/>
    </location>
</feature>
<evidence type="ECO:0000313" key="2">
    <source>
        <dbReference type="EMBL" id="TWT91407.1"/>
    </source>
</evidence>
<protein>
    <submittedName>
        <fullName evidence="2">Phage terminase, small subunit</fullName>
    </submittedName>
</protein>
<feature type="region of interest" description="Disordered" evidence="1">
    <location>
        <begin position="167"/>
        <end position="219"/>
    </location>
</feature>
<name>A0A5C5ZWR5_9BACT</name>
<evidence type="ECO:0000313" key="4">
    <source>
        <dbReference type="Proteomes" id="UP000316213"/>
    </source>
</evidence>
<dbReference type="EMBL" id="SJPM01000015">
    <property type="protein sequence ID" value="TWT91407.1"/>
    <property type="molecule type" value="Genomic_DNA"/>
</dbReference>
<keyword evidence="4" id="KW-1185">Reference proteome</keyword>
<feature type="compositionally biased region" description="Basic residues" evidence="1">
    <location>
        <begin position="190"/>
        <end position="219"/>
    </location>
</feature>
<comment type="caution">
    <text evidence="2">The sequence shown here is derived from an EMBL/GenBank/DDBJ whole genome shotgun (WGS) entry which is preliminary data.</text>
</comment>
<dbReference type="Pfam" id="PF05119">
    <property type="entry name" value="Terminase_4"/>
    <property type="match status" value="1"/>
</dbReference>
<evidence type="ECO:0000256" key="1">
    <source>
        <dbReference type="SAM" id="MobiDB-lite"/>
    </source>
</evidence>
<accession>A0A5C5ZWR5</accession>
<dbReference type="NCBIfam" id="TIGR01558">
    <property type="entry name" value="sm_term_P27"/>
    <property type="match status" value="1"/>
</dbReference>
<dbReference type="OrthoDB" id="214483at2"/>
<proteinExistence type="predicted"/>
<organism evidence="2 4">
    <name type="scientific">Neorhodopirellula pilleata</name>
    <dbReference type="NCBI Taxonomy" id="2714738"/>
    <lineage>
        <taxon>Bacteria</taxon>
        <taxon>Pseudomonadati</taxon>
        <taxon>Planctomycetota</taxon>
        <taxon>Planctomycetia</taxon>
        <taxon>Pirellulales</taxon>
        <taxon>Pirellulaceae</taxon>
        <taxon>Neorhodopirellula</taxon>
    </lineage>
</organism>
<dbReference type="EMBL" id="SJPM01000015">
    <property type="protein sequence ID" value="TWT91456.1"/>
    <property type="molecule type" value="Genomic_DNA"/>
</dbReference>
<dbReference type="InterPro" id="IPR006448">
    <property type="entry name" value="Phage_term_ssu_P27"/>
</dbReference>
<dbReference type="Proteomes" id="UP000316213">
    <property type="component" value="Unassembled WGS sequence"/>
</dbReference>
<sequence length="219" mass="24013">MGQRGPLPKPTARKRLEGNPGHRPLPTDEPEPRTLDYVPSPPDWLPERAKQAWRVIAAELCAAEMLVMLDLQILELYSVSYHNWREMFDVVLRDGYTQEFFDNDGNLKYAQATPSATLLGKFAQDVNKFAKVLGLGPAYRVGLRIGDRDGGGKPVDPIEALLAGVGVSMADSNPPPKRKQAAKTSAKKAAPQKKGKRATKSTTKKTSKPAKKANKKPEA</sequence>
<reference evidence="2 4" key="1">
    <citation type="submission" date="2019-02" db="EMBL/GenBank/DDBJ databases">
        <title>Deep-cultivation of Planctomycetes and their phenomic and genomic characterization uncovers novel biology.</title>
        <authorList>
            <person name="Wiegand S."/>
            <person name="Jogler M."/>
            <person name="Boedeker C."/>
            <person name="Pinto D."/>
            <person name="Vollmers J."/>
            <person name="Rivas-Marin E."/>
            <person name="Kohn T."/>
            <person name="Peeters S.H."/>
            <person name="Heuer A."/>
            <person name="Rast P."/>
            <person name="Oberbeckmann S."/>
            <person name="Bunk B."/>
            <person name="Jeske O."/>
            <person name="Meyerdierks A."/>
            <person name="Storesund J.E."/>
            <person name="Kallscheuer N."/>
            <person name="Luecker S."/>
            <person name="Lage O.M."/>
            <person name="Pohl T."/>
            <person name="Merkel B.J."/>
            <person name="Hornburger P."/>
            <person name="Mueller R.-W."/>
            <person name="Bruemmer F."/>
            <person name="Labrenz M."/>
            <person name="Spormann A.M."/>
            <person name="Op Den Camp H."/>
            <person name="Overmann J."/>
            <person name="Amann R."/>
            <person name="Jetten M.S.M."/>
            <person name="Mascher T."/>
            <person name="Medema M.H."/>
            <person name="Devos D.P."/>
            <person name="Kaster A.-K."/>
            <person name="Ovreas L."/>
            <person name="Rohde M."/>
            <person name="Galperin M.Y."/>
            <person name="Jogler C."/>
        </authorList>
    </citation>
    <scope>NUCLEOTIDE SEQUENCE [LARGE SCALE GENOMIC DNA]</scope>
    <source>
        <strain evidence="2 4">Pla100</strain>
    </source>
</reference>